<dbReference type="SMART" id="SM00225">
    <property type="entry name" value="BTB"/>
    <property type="match status" value="1"/>
</dbReference>
<evidence type="ECO:0000313" key="4">
    <source>
        <dbReference type="Proteomes" id="UP000308197"/>
    </source>
</evidence>
<organism evidence="3 4">
    <name type="scientific">Polyporus arcularius HHB13444</name>
    <dbReference type="NCBI Taxonomy" id="1314778"/>
    <lineage>
        <taxon>Eukaryota</taxon>
        <taxon>Fungi</taxon>
        <taxon>Dikarya</taxon>
        <taxon>Basidiomycota</taxon>
        <taxon>Agaricomycotina</taxon>
        <taxon>Agaricomycetes</taxon>
        <taxon>Polyporales</taxon>
        <taxon>Polyporaceae</taxon>
        <taxon>Polyporus</taxon>
    </lineage>
</organism>
<gene>
    <name evidence="3" type="ORF">K466DRAFT_654561</name>
</gene>
<dbReference type="Proteomes" id="UP000308197">
    <property type="component" value="Unassembled WGS sequence"/>
</dbReference>
<dbReference type="PROSITE" id="PS50097">
    <property type="entry name" value="BTB"/>
    <property type="match status" value="1"/>
</dbReference>
<dbReference type="InterPro" id="IPR011333">
    <property type="entry name" value="SKP1/BTB/POZ_sf"/>
</dbReference>
<dbReference type="Pfam" id="PF00651">
    <property type="entry name" value="BTB"/>
    <property type="match status" value="1"/>
</dbReference>
<name>A0A5C3P585_9APHY</name>
<evidence type="ECO:0000313" key="3">
    <source>
        <dbReference type="EMBL" id="TFK84835.1"/>
    </source>
</evidence>
<sequence length="306" mass="34304">MSEQRQLNKLLAVREPEQDVAPLPSTSGLRAASDEPTDARAEADHQDLDDEEQDAEFWFADGDVILVARGVSFQVYREPLAIHSAVFRDMLSVPQPQGPQHGTRPRIPLDDFPGDLRHLLRVLMSGEDIMNSNPITCSALSAWIRLGDKYGMNDLMIHSIYLLHLLFPHPIYYEMPPDDDSPLESVRPSFAIAAVNLARLTGNTTTVLPMALLDCAALGPDVMQGYRREDGTYDHLSQEDLKRCLRAREMLVEGRLQVFNAIFNSTVFWSWRSPQNHMYDCEREADAEEQDVAPAAGHAPGPMQPV</sequence>
<feature type="region of interest" description="Disordered" evidence="1">
    <location>
        <begin position="283"/>
        <end position="306"/>
    </location>
</feature>
<reference evidence="3 4" key="1">
    <citation type="journal article" date="2019" name="Nat. Ecol. Evol.">
        <title>Megaphylogeny resolves global patterns of mushroom evolution.</title>
        <authorList>
            <person name="Varga T."/>
            <person name="Krizsan K."/>
            <person name="Foldi C."/>
            <person name="Dima B."/>
            <person name="Sanchez-Garcia M."/>
            <person name="Sanchez-Ramirez S."/>
            <person name="Szollosi G.J."/>
            <person name="Szarkandi J.G."/>
            <person name="Papp V."/>
            <person name="Albert L."/>
            <person name="Andreopoulos W."/>
            <person name="Angelini C."/>
            <person name="Antonin V."/>
            <person name="Barry K.W."/>
            <person name="Bougher N.L."/>
            <person name="Buchanan P."/>
            <person name="Buyck B."/>
            <person name="Bense V."/>
            <person name="Catcheside P."/>
            <person name="Chovatia M."/>
            <person name="Cooper J."/>
            <person name="Damon W."/>
            <person name="Desjardin D."/>
            <person name="Finy P."/>
            <person name="Geml J."/>
            <person name="Haridas S."/>
            <person name="Hughes K."/>
            <person name="Justo A."/>
            <person name="Karasinski D."/>
            <person name="Kautmanova I."/>
            <person name="Kiss B."/>
            <person name="Kocsube S."/>
            <person name="Kotiranta H."/>
            <person name="LaButti K.M."/>
            <person name="Lechner B.E."/>
            <person name="Liimatainen K."/>
            <person name="Lipzen A."/>
            <person name="Lukacs Z."/>
            <person name="Mihaltcheva S."/>
            <person name="Morgado L.N."/>
            <person name="Niskanen T."/>
            <person name="Noordeloos M.E."/>
            <person name="Ohm R.A."/>
            <person name="Ortiz-Santana B."/>
            <person name="Ovrebo C."/>
            <person name="Racz N."/>
            <person name="Riley R."/>
            <person name="Savchenko A."/>
            <person name="Shiryaev A."/>
            <person name="Soop K."/>
            <person name="Spirin V."/>
            <person name="Szebenyi C."/>
            <person name="Tomsovsky M."/>
            <person name="Tulloss R.E."/>
            <person name="Uehling J."/>
            <person name="Grigoriev I.V."/>
            <person name="Vagvolgyi C."/>
            <person name="Papp T."/>
            <person name="Martin F.M."/>
            <person name="Miettinen O."/>
            <person name="Hibbett D.S."/>
            <person name="Nagy L.G."/>
        </authorList>
    </citation>
    <scope>NUCLEOTIDE SEQUENCE [LARGE SCALE GENOMIC DNA]</scope>
    <source>
        <strain evidence="3 4">HHB13444</strain>
    </source>
</reference>
<dbReference type="InParanoid" id="A0A5C3P585"/>
<protein>
    <recommendedName>
        <fullName evidence="2">BTB domain-containing protein</fullName>
    </recommendedName>
</protein>
<evidence type="ECO:0000256" key="1">
    <source>
        <dbReference type="SAM" id="MobiDB-lite"/>
    </source>
</evidence>
<feature type="region of interest" description="Disordered" evidence="1">
    <location>
        <begin position="1"/>
        <end position="50"/>
    </location>
</feature>
<feature type="compositionally biased region" description="Basic and acidic residues" evidence="1">
    <location>
        <begin position="37"/>
        <end position="46"/>
    </location>
</feature>
<dbReference type="AlphaFoldDB" id="A0A5C3P585"/>
<feature type="domain" description="BTB" evidence="2">
    <location>
        <begin position="62"/>
        <end position="132"/>
    </location>
</feature>
<keyword evidence="4" id="KW-1185">Reference proteome</keyword>
<accession>A0A5C3P585</accession>
<evidence type="ECO:0000259" key="2">
    <source>
        <dbReference type="PROSITE" id="PS50097"/>
    </source>
</evidence>
<dbReference type="Gene3D" id="3.30.710.10">
    <property type="entry name" value="Potassium Channel Kv1.1, Chain A"/>
    <property type="match status" value="1"/>
</dbReference>
<dbReference type="InterPro" id="IPR000210">
    <property type="entry name" value="BTB/POZ_dom"/>
</dbReference>
<dbReference type="SUPFAM" id="SSF54695">
    <property type="entry name" value="POZ domain"/>
    <property type="match status" value="1"/>
</dbReference>
<dbReference type="EMBL" id="ML211291">
    <property type="protein sequence ID" value="TFK84835.1"/>
    <property type="molecule type" value="Genomic_DNA"/>
</dbReference>
<proteinExistence type="predicted"/>